<evidence type="ECO:0000256" key="2">
    <source>
        <dbReference type="ARBA" id="ARBA00022630"/>
    </source>
</evidence>
<dbReference type="InterPro" id="IPR036188">
    <property type="entry name" value="FAD/NAD-bd_sf"/>
</dbReference>
<dbReference type="PRINTS" id="PR00420">
    <property type="entry name" value="RNGMNOXGNASE"/>
</dbReference>
<gene>
    <name evidence="7" type="ORF">EV356DRAFT_537894</name>
</gene>
<evidence type="ECO:0000313" key="8">
    <source>
        <dbReference type="Proteomes" id="UP000800092"/>
    </source>
</evidence>
<sequence>MSTSTPIPILIVGTGPSGLLLAQALKKAGIPFRLFERDPALNVRSTGYRFGLSGHGVLALQQSLTAEHFNLLERSCSAHLKIDEVKILNAVTQAPTPDSPRPVPYPDNVKPLAADRKVFRSVLARGLEEDIQFNHELVSYSLLPDRKSVTISFKNSVQATGSPLVGADGAWSRVRQQYLPNFVPVDTEARWLYGKTLLTPQLKAELHPDMLKGLILVSDLGQSVPMTVLTEPMMFDRTLEREAGVSLPEDYLYWVLGVRADKLETPAIGAKPSPAECASLSKRLVSHWHPSFRVLFVLQDESQTSLLRTGSMLPDLPNWTPSRVTIAGDAAYVVSPTAGMGASTALRDAGYYVLGGG</sequence>
<dbReference type="InterPro" id="IPR002938">
    <property type="entry name" value="FAD-bd"/>
</dbReference>
<dbReference type="GO" id="GO:0071949">
    <property type="term" value="F:FAD binding"/>
    <property type="evidence" value="ECO:0007669"/>
    <property type="project" value="InterPro"/>
</dbReference>
<keyword evidence="5" id="KW-0503">Monooxygenase</keyword>
<proteinExistence type="predicted"/>
<keyword evidence="8" id="KW-1185">Reference proteome</keyword>
<dbReference type="Proteomes" id="UP000800092">
    <property type="component" value="Unassembled WGS sequence"/>
</dbReference>
<keyword evidence="2" id="KW-0285">Flavoprotein</keyword>
<dbReference type="OrthoDB" id="47494at2759"/>
<protein>
    <submittedName>
        <fullName evidence="7">FAD/NAD(P)-binding domain-containing protein</fullName>
    </submittedName>
</protein>
<name>A0A6A6GTM8_VIRVR</name>
<dbReference type="SUPFAM" id="SSF51905">
    <property type="entry name" value="FAD/NAD(P)-binding domain"/>
    <property type="match status" value="1"/>
</dbReference>
<evidence type="ECO:0000313" key="7">
    <source>
        <dbReference type="EMBL" id="KAF2228663.1"/>
    </source>
</evidence>
<dbReference type="Gene3D" id="3.50.50.60">
    <property type="entry name" value="FAD/NAD(P)-binding domain"/>
    <property type="match status" value="1"/>
</dbReference>
<reference evidence="7" key="1">
    <citation type="journal article" date="2020" name="Stud. Mycol.">
        <title>101 Dothideomycetes genomes: a test case for predicting lifestyles and emergence of pathogens.</title>
        <authorList>
            <person name="Haridas S."/>
            <person name="Albert R."/>
            <person name="Binder M."/>
            <person name="Bloem J."/>
            <person name="Labutti K."/>
            <person name="Salamov A."/>
            <person name="Andreopoulos B."/>
            <person name="Baker S."/>
            <person name="Barry K."/>
            <person name="Bills G."/>
            <person name="Bluhm B."/>
            <person name="Cannon C."/>
            <person name="Castanera R."/>
            <person name="Culley D."/>
            <person name="Daum C."/>
            <person name="Ezra D."/>
            <person name="Gonzalez J."/>
            <person name="Henrissat B."/>
            <person name="Kuo A."/>
            <person name="Liang C."/>
            <person name="Lipzen A."/>
            <person name="Lutzoni F."/>
            <person name="Magnuson J."/>
            <person name="Mondo S."/>
            <person name="Nolan M."/>
            <person name="Ohm R."/>
            <person name="Pangilinan J."/>
            <person name="Park H.-J."/>
            <person name="Ramirez L."/>
            <person name="Alfaro M."/>
            <person name="Sun H."/>
            <person name="Tritt A."/>
            <person name="Yoshinaga Y."/>
            <person name="Zwiers L.-H."/>
            <person name="Turgeon B."/>
            <person name="Goodwin S."/>
            <person name="Spatafora J."/>
            <person name="Crous P."/>
            <person name="Grigoriev I."/>
        </authorList>
    </citation>
    <scope>NUCLEOTIDE SEQUENCE</scope>
    <source>
        <strain evidence="7">Tuck. ex Michener</strain>
    </source>
</reference>
<organism evidence="7 8">
    <name type="scientific">Viridothelium virens</name>
    <name type="common">Speckled blister lichen</name>
    <name type="synonym">Trypethelium virens</name>
    <dbReference type="NCBI Taxonomy" id="1048519"/>
    <lineage>
        <taxon>Eukaryota</taxon>
        <taxon>Fungi</taxon>
        <taxon>Dikarya</taxon>
        <taxon>Ascomycota</taxon>
        <taxon>Pezizomycotina</taxon>
        <taxon>Dothideomycetes</taxon>
        <taxon>Dothideomycetes incertae sedis</taxon>
        <taxon>Trypetheliales</taxon>
        <taxon>Trypetheliaceae</taxon>
        <taxon>Viridothelium</taxon>
    </lineage>
</organism>
<feature type="domain" description="FAD-binding" evidence="6">
    <location>
        <begin position="295"/>
        <end position="349"/>
    </location>
</feature>
<keyword evidence="3" id="KW-0274">FAD</keyword>
<dbReference type="PANTHER" id="PTHR47178">
    <property type="entry name" value="MONOOXYGENASE, FAD-BINDING"/>
    <property type="match status" value="1"/>
</dbReference>
<evidence type="ECO:0000259" key="6">
    <source>
        <dbReference type="Pfam" id="PF01494"/>
    </source>
</evidence>
<dbReference type="PANTHER" id="PTHR47178:SF5">
    <property type="entry name" value="FAD-BINDING DOMAIN-CONTAINING PROTEIN"/>
    <property type="match status" value="1"/>
</dbReference>
<evidence type="ECO:0000256" key="4">
    <source>
        <dbReference type="ARBA" id="ARBA00023002"/>
    </source>
</evidence>
<dbReference type="Pfam" id="PF01494">
    <property type="entry name" value="FAD_binding_3"/>
    <property type="match status" value="2"/>
</dbReference>
<accession>A0A6A6GTM8</accession>
<dbReference type="GO" id="GO:0004497">
    <property type="term" value="F:monooxygenase activity"/>
    <property type="evidence" value="ECO:0007669"/>
    <property type="project" value="UniProtKB-KW"/>
</dbReference>
<evidence type="ECO:0000256" key="5">
    <source>
        <dbReference type="ARBA" id="ARBA00023033"/>
    </source>
</evidence>
<feature type="domain" description="FAD-binding" evidence="6">
    <location>
        <begin position="8"/>
        <end position="40"/>
    </location>
</feature>
<dbReference type="EMBL" id="ML991901">
    <property type="protein sequence ID" value="KAF2228663.1"/>
    <property type="molecule type" value="Genomic_DNA"/>
</dbReference>
<dbReference type="AlphaFoldDB" id="A0A6A6GTM8"/>
<evidence type="ECO:0000256" key="3">
    <source>
        <dbReference type="ARBA" id="ARBA00022827"/>
    </source>
</evidence>
<comment type="cofactor">
    <cofactor evidence="1">
        <name>FAD</name>
        <dbReference type="ChEBI" id="CHEBI:57692"/>
    </cofactor>
</comment>
<evidence type="ECO:0000256" key="1">
    <source>
        <dbReference type="ARBA" id="ARBA00001974"/>
    </source>
</evidence>
<keyword evidence="4" id="KW-0560">Oxidoreductase</keyword>